<protein>
    <submittedName>
        <fullName evidence="2">Uncharacterized protein</fullName>
    </submittedName>
</protein>
<accession>A0A7S9DY01</accession>
<evidence type="ECO:0000313" key="2">
    <source>
        <dbReference type="EMBL" id="QPG05350.1"/>
    </source>
</evidence>
<keyword evidence="1" id="KW-0472">Membrane</keyword>
<sequence length="115" mass="13240">MSFYLSISASLFGLYVIINLWAMHSRRLNRPAYVLTEFDSIVGVRHNSLSRLSAGFTTFVVKHHIRRIQVTRECLTLFTDTDECVEIWLCEEYLTSNATHAKGLFPEAEFVRLPA</sequence>
<evidence type="ECO:0000256" key="1">
    <source>
        <dbReference type="SAM" id="Phobius"/>
    </source>
</evidence>
<dbReference type="KEGG" id="smaa:IT774_14765"/>
<dbReference type="Proteomes" id="UP000595095">
    <property type="component" value="Chromosome"/>
</dbReference>
<organism evidence="2 3">
    <name type="scientific">Salinimonas marina</name>
    <dbReference type="NCBI Taxonomy" id="2785918"/>
    <lineage>
        <taxon>Bacteria</taxon>
        <taxon>Pseudomonadati</taxon>
        <taxon>Pseudomonadota</taxon>
        <taxon>Gammaproteobacteria</taxon>
        <taxon>Alteromonadales</taxon>
        <taxon>Alteromonadaceae</taxon>
        <taxon>Alteromonas/Salinimonas group</taxon>
        <taxon>Salinimonas</taxon>
    </lineage>
</organism>
<keyword evidence="3" id="KW-1185">Reference proteome</keyword>
<reference evidence="2 3" key="1">
    <citation type="submission" date="2020-11" db="EMBL/GenBank/DDBJ databases">
        <title>Complete genome sequence for Salinimonas sp. strain G2-b.</title>
        <authorList>
            <person name="Park S.-J."/>
        </authorList>
    </citation>
    <scope>NUCLEOTIDE SEQUENCE [LARGE SCALE GENOMIC DNA]</scope>
    <source>
        <strain evidence="2 3">G2-b</strain>
    </source>
</reference>
<dbReference type="AlphaFoldDB" id="A0A7S9DY01"/>
<dbReference type="RefSeq" id="WP_195810440.1">
    <property type="nucleotide sequence ID" value="NZ_CP064795.1"/>
</dbReference>
<gene>
    <name evidence="2" type="ORF">IT774_14765</name>
</gene>
<keyword evidence="1" id="KW-0812">Transmembrane</keyword>
<feature type="transmembrane region" description="Helical" evidence="1">
    <location>
        <begin position="6"/>
        <end position="23"/>
    </location>
</feature>
<evidence type="ECO:0000313" key="3">
    <source>
        <dbReference type="Proteomes" id="UP000595095"/>
    </source>
</evidence>
<proteinExistence type="predicted"/>
<dbReference type="EMBL" id="CP064795">
    <property type="protein sequence ID" value="QPG05350.1"/>
    <property type="molecule type" value="Genomic_DNA"/>
</dbReference>
<keyword evidence="1" id="KW-1133">Transmembrane helix</keyword>
<name>A0A7S9DY01_9ALTE</name>